<keyword evidence="1" id="KW-0449">Lipoprotein</keyword>
<organism evidence="1 2">
    <name type="scientific">Pseudomonas citronellolis</name>
    <dbReference type="NCBI Taxonomy" id="53408"/>
    <lineage>
        <taxon>Bacteria</taxon>
        <taxon>Pseudomonadati</taxon>
        <taxon>Pseudomonadota</taxon>
        <taxon>Gammaproteobacteria</taxon>
        <taxon>Pseudomonadales</taxon>
        <taxon>Pseudomonadaceae</taxon>
        <taxon>Pseudomonas</taxon>
    </lineage>
</organism>
<dbReference type="RefSeq" id="WP_009622294.1">
    <property type="nucleotide sequence ID" value="NZ_CP015878.1"/>
</dbReference>
<dbReference type="Pfam" id="PF07044">
    <property type="entry name" value="DUF1329"/>
    <property type="match status" value="1"/>
</dbReference>
<evidence type="ECO:0000313" key="1">
    <source>
        <dbReference type="EMBL" id="ANI15209.1"/>
    </source>
</evidence>
<dbReference type="InterPro" id="IPR010752">
    <property type="entry name" value="DUF1329"/>
</dbReference>
<proteinExistence type="predicted"/>
<protein>
    <submittedName>
        <fullName evidence="1">Outer membrane lipoprotein-sorting protein</fullName>
    </submittedName>
</protein>
<dbReference type="CDD" id="cd16329">
    <property type="entry name" value="LolA_like"/>
    <property type="match status" value="1"/>
</dbReference>
<gene>
    <name evidence="1" type="ORF">A9C11_14995</name>
</gene>
<dbReference type="AlphaFoldDB" id="A0A1A9KCK2"/>
<reference evidence="1 2" key="1">
    <citation type="submission" date="2016-05" db="EMBL/GenBank/DDBJ databases">
        <title>Genome Sequence of Pseudomonas citronellolis Strain SJTE-3, an Estrogens and Persistent Organic Pollutants degradation strain.</title>
        <authorList>
            <person name="Liang R."/>
        </authorList>
    </citation>
    <scope>NUCLEOTIDE SEQUENCE [LARGE SCALE GENOMIC DNA]</scope>
    <source>
        <strain evidence="1 2">SJTE-3</strain>
    </source>
</reference>
<sequence>MNKALRVIGAFTLSLLAGSVLAAVSPDEAAKLGTSLTPLGAEKAGNADGSIPAWTGGLAQNAAAVDAKGFPGNPFAGEKPLFTITAQNVEQYKAKLSEGQLAMFKRYPDYKMNVYPSHRSTVVPDFIYQAAKTSALKTSLVQGGNGLQGFADSRWVAFPIPKDGLEVVWNHITRFRGVNILRASVTAAPQTNGSFTAIRYEEDLAVPKGMADLDPKDAENLLYYYKSRVTEPARLAGNVLLVHDSLDQVKEPRMAWQYNAGQRRVRRAPQVAYDSPTTEVDGLRTSDGLDMYNGAPNRYDWKLVGKKEIYIPYNNYELASPKHKYDEILKAGHINQDLARYELHRVWVVEANLKQGERHIYAKRRFYVDEDSWSIALSDQYDGRGQLWRVGEAMLTQDYKQQVPWYALESLYDLISGRYAVSGMMNQEKSWIRFGEPSSAAKFTPAALRSDGVR</sequence>
<name>A0A1A9KCK2_9PSED</name>
<dbReference type="EMBL" id="CP015878">
    <property type="protein sequence ID" value="ANI15209.1"/>
    <property type="molecule type" value="Genomic_DNA"/>
</dbReference>
<dbReference type="Gene3D" id="2.50.20.10">
    <property type="entry name" value="Lipoprotein localisation LolA/LolB/LppX"/>
    <property type="match status" value="1"/>
</dbReference>
<evidence type="ECO:0000313" key="2">
    <source>
        <dbReference type="Proteomes" id="UP000077748"/>
    </source>
</evidence>
<accession>A0A1A9KCK2</accession>
<dbReference type="Proteomes" id="UP000077748">
    <property type="component" value="Chromosome"/>
</dbReference>